<dbReference type="Pfam" id="PF23787">
    <property type="entry name" value="DUF7172"/>
    <property type="match status" value="1"/>
</dbReference>
<dbReference type="EMBL" id="MN813693">
    <property type="protein sequence ID" value="QHB37770.1"/>
    <property type="molecule type" value="Genomic_DNA"/>
</dbReference>
<keyword evidence="3" id="KW-1185">Reference proteome</keyword>
<evidence type="ECO:0000313" key="3">
    <source>
        <dbReference type="Proteomes" id="UP000464404"/>
    </source>
</evidence>
<dbReference type="Proteomes" id="UP000464404">
    <property type="component" value="Segment"/>
</dbReference>
<gene>
    <name evidence="2" type="primary">29</name>
    <name evidence="2" type="ORF">PBI_IMVUBU_29</name>
</gene>
<protein>
    <recommendedName>
        <fullName evidence="1">DUF7172 domain-containing protein</fullName>
    </recommendedName>
</protein>
<proteinExistence type="predicted"/>
<dbReference type="InterPro" id="IPR055596">
    <property type="entry name" value="DUF7172"/>
</dbReference>
<feature type="domain" description="DUF7172" evidence="1">
    <location>
        <begin position="1"/>
        <end position="209"/>
    </location>
</feature>
<sequence>MTATVCVAENLVIGPDGQLRLAPWSRPRLVVDVLAPSGADTTKLLATETLPGRLLIDRRVEWMNDSPVDHMVRVLVTRRWRRWVTSNPNAIEFRDRWSSAITPADATQAIEPAEPVVSGYYNSQTGSAGDIGTNSVAEPQPGKFWHWWGTNTAEEWLGPVAPGATLRLWYRGYVWTPGPFSDNANKNSPAHEAEAGWSRIQLMAFPDQGKAVTG</sequence>
<dbReference type="GeneID" id="60321389"/>
<evidence type="ECO:0000313" key="2">
    <source>
        <dbReference type="EMBL" id="QHB37770.1"/>
    </source>
</evidence>
<reference evidence="2 3" key="1">
    <citation type="submission" date="2019-12" db="EMBL/GenBank/DDBJ databases">
        <authorList>
            <person name="Garlena R.A."/>
            <person name="Russell D.A."/>
            <person name="Pope W.H."/>
            <person name="Jacobs-Sera D."/>
            <person name="Hatfull G.F."/>
        </authorList>
    </citation>
    <scope>NUCLEOTIDE SEQUENCE [LARGE SCALE GENOMIC DNA]</scope>
</reference>
<dbReference type="KEGG" id="vg:60321389"/>
<accession>A0A6B9L838</accession>
<dbReference type="RefSeq" id="YP_009949979.1">
    <property type="nucleotide sequence ID" value="NC_051586.1"/>
</dbReference>
<organism evidence="2 3">
    <name type="scientific">Mycobacterium phage Imvubu</name>
    <dbReference type="NCBI Taxonomy" id="2686233"/>
    <lineage>
        <taxon>Viruses</taxon>
        <taxon>Duplodnaviria</taxon>
        <taxon>Heunggongvirae</taxon>
        <taxon>Uroviricota</taxon>
        <taxon>Caudoviricetes</taxon>
        <taxon>Bclasvirinae</taxon>
        <taxon>Imvubuvirus</taxon>
        <taxon>Imvubuvirus imvubu</taxon>
    </lineage>
</organism>
<evidence type="ECO:0000259" key="1">
    <source>
        <dbReference type="Pfam" id="PF23787"/>
    </source>
</evidence>
<name>A0A6B9L838_9CAUD</name>